<protein>
    <submittedName>
        <fullName evidence="2">Uncharacterized protein</fullName>
    </submittedName>
</protein>
<organism evidence="2 3">
    <name type="scientific">Leucosporidium creatinivorum</name>
    <dbReference type="NCBI Taxonomy" id="106004"/>
    <lineage>
        <taxon>Eukaryota</taxon>
        <taxon>Fungi</taxon>
        <taxon>Dikarya</taxon>
        <taxon>Basidiomycota</taxon>
        <taxon>Pucciniomycotina</taxon>
        <taxon>Microbotryomycetes</taxon>
        <taxon>Leucosporidiales</taxon>
        <taxon>Leucosporidium</taxon>
    </lineage>
</organism>
<sequence length="439" mass="49462">MAYITPSGRLGLPPLGPRRPLTPQQTLALQLDDETDVVLWLAGAEEVRIISRPVGGEKEERERERREVEQWLTDLGILHDDQYEPLDIPFDLDGMYNLIPLSLDHTKAFKKEGKILLFPPVEQLYDIAEMVWEANDKLLAEVRRGNGKARRKFKFTIPPFTNPQLLILPLLLTPLREHPLSNSRLKRRLLPSSPSSGLHTLLGTISPSGTWDAFSICNPSNEEGDLPSSFEDCQFRPPPPWQRPINPILNFPTTRSPSQRWNLFLLIIHARLHLQRLRARQSFAGAEGEGEMEISPNEELVRKVEVLLDRVDEGLMFDPWKAVEGEKRREVLSELRGLGRWEVEEKEKEAPREERETSEEKEQGALRRGGNRSEASLSEGSEVAEPIPGVLGAGSAFEVGEGELALDRASSDQRWEEEQRERSSALASTSTSSGAAEQG</sequence>
<proteinExistence type="predicted"/>
<keyword evidence="3" id="KW-1185">Reference proteome</keyword>
<feature type="compositionally biased region" description="Basic and acidic residues" evidence="1">
    <location>
        <begin position="344"/>
        <end position="365"/>
    </location>
</feature>
<dbReference type="Proteomes" id="UP000193467">
    <property type="component" value="Unassembled WGS sequence"/>
</dbReference>
<accession>A0A1Y2FYP6</accession>
<dbReference type="EMBL" id="MCGR01000007">
    <property type="protein sequence ID" value="ORY89148.1"/>
    <property type="molecule type" value="Genomic_DNA"/>
</dbReference>
<comment type="caution">
    <text evidence="2">The sequence shown here is derived from an EMBL/GenBank/DDBJ whole genome shotgun (WGS) entry which is preliminary data.</text>
</comment>
<feature type="region of interest" description="Disordered" evidence="1">
    <location>
        <begin position="344"/>
        <end position="439"/>
    </location>
</feature>
<feature type="compositionally biased region" description="Basic and acidic residues" evidence="1">
    <location>
        <begin position="405"/>
        <end position="423"/>
    </location>
</feature>
<feature type="compositionally biased region" description="Low complexity" evidence="1">
    <location>
        <begin position="424"/>
        <end position="439"/>
    </location>
</feature>
<dbReference type="AlphaFoldDB" id="A0A1Y2FYP6"/>
<gene>
    <name evidence="2" type="ORF">BCR35DRAFT_300976</name>
</gene>
<evidence type="ECO:0000256" key="1">
    <source>
        <dbReference type="SAM" id="MobiDB-lite"/>
    </source>
</evidence>
<dbReference type="InParanoid" id="A0A1Y2FYP6"/>
<evidence type="ECO:0000313" key="2">
    <source>
        <dbReference type="EMBL" id="ORY89148.1"/>
    </source>
</evidence>
<reference evidence="2 3" key="1">
    <citation type="submission" date="2016-07" db="EMBL/GenBank/DDBJ databases">
        <title>Pervasive Adenine N6-methylation of Active Genes in Fungi.</title>
        <authorList>
            <consortium name="DOE Joint Genome Institute"/>
            <person name="Mondo S.J."/>
            <person name="Dannebaum R.O."/>
            <person name="Kuo R.C."/>
            <person name="Labutti K."/>
            <person name="Haridas S."/>
            <person name="Kuo A."/>
            <person name="Salamov A."/>
            <person name="Ahrendt S.R."/>
            <person name="Lipzen A."/>
            <person name="Sullivan W."/>
            <person name="Andreopoulos W.B."/>
            <person name="Clum A."/>
            <person name="Lindquist E."/>
            <person name="Daum C."/>
            <person name="Ramamoorthy G.K."/>
            <person name="Gryganskyi A."/>
            <person name="Culley D."/>
            <person name="Magnuson J.K."/>
            <person name="James T.Y."/>
            <person name="O'Malley M.A."/>
            <person name="Stajich J.E."/>
            <person name="Spatafora J.W."/>
            <person name="Visel A."/>
            <person name="Grigoriev I.V."/>
        </authorList>
    </citation>
    <scope>NUCLEOTIDE SEQUENCE [LARGE SCALE GENOMIC DNA]</scope>
    <source>
        <strain evidence="2 3">62-1032</strain>
    </source>
</reference>
<evidence type="ECO:0000313" key="3">
    <source>
        <dbReference type="Proteomes" id="UP000193467"/>
    </source>
</evidence>
<name>A0A1Y2FYP6_9BASI</name>